<dbReference type="Proteomes" id="UP001162131">
    <property type="component" value="Unassembled WGS sequence"/>
</dbReference>
<dbReference type="Gene3D" id="1.25.10.10">
    <property type="entry name" value="Leucine-rich Repeat Variant"/>
    <property type="match status" value="1"/>
</dbReference>
<gene>
    <name evidence="1" type="ORF">BSTOLATCC_MIC56912</name>
</gene>
<comment type="caution">
    <text evidence="1">The sequence shown here is derived from an EMBL/GenBank/DDBJ whole genome shotgun (WGS) entry which is preliminary data.</text>
</comment>
<accession>A0AAU9KH82</accession>
<organism evidence="1 2">
    <name type="scientific">Blepharisma stoltei</name>
    <dbReference type="NCBI Taxonomy" id="1481888"/>
    <lineage>
        <taxon>Eukaryota</taxon>
        <taxon>Sar</taxon>
        <taxon>Alveolata</taxon>
        <taxon>Ciliophora</taxon>
        <taxon>Postciliodesmatophora</taxon>
        <taxon>Heterotrichea</taxon>
        <taxon>Heterotrichida</taxon>
        <taxon>Blepharismidae</taxon>
        <taxon>Blepharisma</taxon>
    </lineage>
</organism>
<proteinExistence type="predicted"/>
<dbReference type="EMBL" id="CAJZBQ010000055">
    <property type="protein sequence ID" value="CAG9332619.1"/>
    <property type="molecule type" value="Genomic_DNA"/>
</dbReference>
<protein>
    <submittedName>
        <fullName evidence="1">Uncharacterized protein</fullName>
    </submittedName>
</protein>
<reference evidence="1" key="1">
    <citation type="submission" date="2021-09" db="EMBL/GenBank/DDBJ databases">
        <authorList>
            <consortium name="AG Swart"/>
            <person name="Singh M."/>
            <person name="Singh A."/>
            <person name="Seah K."/>
            <person name="Emmerich C."/>
        </authorList>
    </citation>
    <scope>NUCLEOTIDE SEQUENCE</scope>
    <source>
        <strain evidence="1">ATCC30299</strain>
    </source>
</reference>
<name>A0AAU9KH82_9CILI</name>
<dbReference type="InterPro" id="IPR011989">
    <property type="entry name" value="ARM-like"/>
</dbReference>
<keyword evidence="2" id="KW-1185">Reference proteome</keyword>
<dbReference type="AlphaFoldDB" id="A0AAU9KH82"/>
<evidence type="ECO:0000313" key="1">
    <source>
        <dbReference type="EMBL" id="CAG9332619.1"/>
    </source>
</evidence>
<dbReference type="SUPFAM" id="SSF48371">
    <property type="entry name" value="ARM repeat"/>
    <property type="match status" value="1"/>
</dbReference>
<dbReference type="InterPro" id="IPR016024">
    <property type="entry name" value="ARM-type_fold"/>
</dbReference>
<evidence type="ECO:0000313" key="2">
    <source>
        <dbReference type="Proteomes" id="UP001162131"/>
    </source>
</evidence>
<sequence length="831" mass="95323">MQSYALLEALRQKLKARVRYFCQILHIGINEQPFKDPVILCLGEHSMFVLNDQMTILLGEIFYAHITRLIEQRDKHGPQDVLRLEISDERPRGIPAKMTIISSEKDVLVRHIKCYWETDYMWRLGKIGNMWIDKEKIDLKRYKAKAKESASKERYLYPSTSSRQSTLKGFGYFVPNYLNVNHRVMGEYEGQDEKGGHYVLTVNVEDAIQLEFIKDDIRSKAEEIAEGLLNPGEDFWYLKNNPYMKRMNLVMDLASWRGWEILLVTPNRYIAVVLMRRKFIPPLMDSGQDIVFICKGGPNARQIALEPADSIYSTSISNEFYYNIIKPRCDALIFDEEAANFYQIHLNIKPERIYYAYQFMYSIMRLIEKDSNDPHIKNLIKEVEGMHEAKITQRSLDQLNSPERIIIEFQNSTASERDTIGYKKWCEKVCRYLAYCVDGGLLQSRFTLEDVIEPIMKGTLKDTKSLNKLKIAIKEMLAIKKRSNEKDEDEDKGDDIYPLVNRMLEDAGKVKGGSYAPNNYWMFNEKVMIGLIECGYLQRELEISGDLSAYPKLLIYLLERPGSSIDLKSAICRVTVGVTEAQDLQMLKILIPHLLEVYAGRNYTLATQAAISLVNLSYNNRENKQTLYQARATIVKRLSTKDQKLLAYSILMILNLATESSRRRNISREILGILKGILMGNGALGNKYNAEVLSRCLQAITVLSKDHSTNEQLCADEKLITSLGGFIGYGDESEEKMLILIENMAEKNPFSKTFIGKLLIERLIKRIIESPNAEIIKAIIMAINILVANHEDNFALFKEHGGPDALEGCLQNPGVTVDPVVSRYIQYLRDA</sequence>